<dbReference type="Gene3D" id="1.10.30.50">
    <property type="match status" value="1"/>
</dbReference>
<gene>
    <name evidence="1" type="ORF">CFBP1590__5093</name>
</gene>
<protein>
    <recommendedName>
        <fullName evidence="3">HNH endonuclease</fullName>
    </recommendedName>
</protein>
<dbReference type="AlphaFoldDB" id="A0A1Y6JSA5"/>
<sequence>MIKLYLGSEPQILTTTRAQKLAEAILVLNAHGLSSKEFKEVFSTGYQCARPFLFERQHSKCAFCEISNDVCGSPVEHFRPKLGADDKTNGVWRRVSTHYWWLAWTWENLLFACERCNNSGNKGNKFPIRVSASRMLAPSAPYSYPIQDIYYDCAAEDRLLIDPRLDNPIDHIQWIPVNRKLHPNNWQWTVVGLDDRGDTSIDVLDLTFRADKVQNHLKLLVGLWVEADAHFKDGRPTAAQRTWDRIISLYISDPAQPFRNAAWWACNALFPEAERNSLGLSHPPIPFG</sequence>
<dbReference type="Proteomes" id="UP000196842">
    <property type="component" value="Chromosome I"/>
</dbReference>
<dbReference type="GeneID" id="47767118"/>
<dbReference type="KEGG" id="pvd:CFBP1590__5093"/>
<evidence type="ECO:0000313" key="1">
    <source>
        <dbReference type="EMBL" id="SMS12679.1"/>
    </source>
</evidence>
<name>A0A1Y6JSA5_PSEVI</name>
<evidence type="ECO:0008006" key="3">
    <source>
        <dbReference type="Google" id="ProtNLM"/>
    </source>
</evidence>
<reference evidence="1 2" key="1">
    <citation type="submission" date="2017-05" db="EMBL/GenBank/DDBJ databases">
        <authorList>
            <person name="Song R."/>
            <person name="Chenine A.L."/>
            <person name="Ruprecht R.M."/>
        </authorList>
    </citation>
    <scope>NUCLEOTIDE SEQUENCE [LARGE SCALE GENOMIC DNA]</scope>
    <source>
        <strain evidence="1 2">CFBP 1590</strain>
    </source>
</reference>
<accession>A0A1Y6JSA5</accession>
<dbReference type="EMBL" id="LT855380">
    <property type="protein sequence ID" value="SMS12679.1"/>
    <property type="molecule type" value="Genomic_DNA"/>
</dbReference>
<organism evidence="1 2">
    <name type="scientific">Pseudomonas viridiflava</name>
    <name type="common">Phytomonas viridiflava</name>
    <dbReference type="NCBI Taxonomy" id="33069"/>
    <lineage>
        <taxon>Bacteria</taxon>
        <taxon>Pseudomonadati</taxon>
        <taxon>Pseudomonadota</taxon>
        <taxon>Gammaproteobacteria</taxon>
        <taxon>Pseudomonadales</taxon>
        <taxon>Pseudomonadaceae</taxon>
        <taxon>Pseudomonas</taxon>
    </lineage>
</organism>
<evidence type="ECO:0000313" key="2">
    <source>
        <dbReference type="Proteomes" id="UP000196842"/>
    </source>
</evidence>
<proteinExistence type="predicted"/>
<dbReference type="RefSeq" id="WP_145958189.1">
    <property type="nucleotide sequence ID" value="NZ_LT855380.1"/>
</dbReference>